<sequence>MDSFSTTDSKLNELWQDLAKVNEKSSGLHKQVTQLAKRKDIQREINHRLSLINRLPFELISRIFTLSTESNRVSASPDSESYKWSAVLLLGAVCREWREITLAMPHLWSTVDIWLGREDIWSDVCNEWLQRSGALPLSITFTYSQYGESIVDFDLIAVLRSHSIRWKSLSFDDVGEDIFYGLLNNLEDTRHIETIWIYCGERSWDKIRPFVGEPIRPKTFHWLNLSSENCTGYFKWDNLTHLVAEDINSDDLIEILRQAIKIQHCVIVYSMWANEHQFVPTVNRSLMHLNIELCNLTDFLPFLTFPSLQILECCYSDPMNEVDIDVLVDFIGRSQAPLRDVIYHLNVHHPVSAAGLWHPRFPNITHLKLNIRFEGATTMIINIFELLAYDRDEIAHPSLQIIELTTKHMTPSVWSHFINMFPQMLAEQTHHESLPTNSLDTDPTLIPDSPLRRRLSKACITLDHRRETFDERDVMELHQYLRLLDIQKSGVELELIGNGGIDLLQFAKKIYGSEQ</sequence>
<evidence type="ECO:0000313" key="1">
    <source>
        <dbReference type="EMBL" id="PPQ82980.1"/>
    </source>
</evidence>
<organism evidence="1 2">
    <name type="scientific">Psilocybe cyanescens</name>
    <dbReference type="NCBI Taxonomy" id="93625"/>
    <lineage>
        <taxon>Eukaryota</taxon>
        <taxon>Fungi</taxon>
        <taxon>Dikarya</taxon>
        <taxon>Basidiomycota</taxon>
        <taxon>Agaricomycotina</taxon>
        <taxon>Agaricomycetes</taxon>
        <taxon>Agaricomycetidae</taxon>
        <taxon>Agaricales</taxon>
        <taxon>Agaricineae</taxon>
        <taxon>Strophariaceae</taxon>
        <taxon>Psilocybe</taxon>
    </lineage>
</organism>
<proteinExistence type="predicted"/>
<dbReference type="AlphaFoldDB" id="A0A409WWR7"/>
<evidence type="ECO:0000313" key="2">
    <source>
        <dbReference type="Proteomes" id="UP000283269"/>
    </source>
</evidence>
<reference evidence="1 2" key="1">
    <citation type="journal article" date="2018" name="Evol. Lett.">
        <title>Horizontal gene cluster transfer increased hallucinogenic mushroom diversity.</title>
        <authorList>
            <person name="Reynolds H.T."/>
            <person name="Vijayakumar V."/>
            <person name="Gluck-Thaler E."/>
            <person name="Korotkin H.B."/>
            <person name="Matheny P.B."/>
            <person name="Slot J.C."/>
        </authorList>
    </citation>
    <scope>NUCLEOTIDE SEQUENCE [LARGE SCALE GENOMIC DNA]</scope>
    <source>
        <strain evidence="1 2">2631</strain>
    </source>
</reference>
<dbReference type="SUPFAM" id="SSF52047">
    <property type="entry name" value="RNI-like"/>
    <property type="match status" value="1"/>
</dbReference>
<dbReference type="InParanoid" id="A0A409WWR7"/>
<gene>
    <name evidence="1" type="ORF">CVT25_005353</name>
</gene>
<dbReference type="Gene3D" id="1.20.1280.50">
    <property type="match status" value="1"/>
</dbReference>
<keyword evidence="2" id="KW-1185">Reference proteome</keyword>
<dbReference type="OrthoDB" id="3071265at2759"/>
<accession>A0A409WWR7</accession>
<comment type="caution">
    <text evidence="1">The sequence shown here is derived from an EMBL/GenBank/DDBJ whole genome shotgun (WGS) entry which is preliminary data.</text>
</comment>
<protein>
    <submittedName>
        <fullName evidence="1">Uncharacterized protein</fullName>
    </submittedName>
</protein>
<dbReference type="Proteomes" id="UP000283269">
    <property type="component" value="Unassembled WGS sequence"/>
</dbReference>
<dbReference type="EMBL" id="NHYD01003067">
    <property type="protein sequence ID" value="PPQ82980.1"/>
    <property type="molecule type" value="Genomic_DNA"/>
</dbReference>
<name>A0A409WWR7_PSICY</name>